<reference evidence="2 3" key="1">
    <citation type="submission" date="2020-11" db="EMBL/GenBank/DDBJ databases">
        <title>Kefir isolates.</title>
        <authorList>
            <person name="Marcisauskas S."/>
            <person name="Kim Y."/>
            <person name="Blasche S."/>
        </authorList>
    </citation>
    <scope>NUCLEOTIDE SEQUENCE [LARGE SCALE GENOMIC DNA]</scope>
    <source>
        <strain evidence="2 3">KR</strain>
    </source>
</reference>
<organism evidence="2 3">
    <name type="scientific">Rhodotorula mucilaginosa</name>
    <name type="common">Yeast</name>
    <name type="synonym">Rhodotorula rubra</name>
    <dbReference type="NCBI Taxonomy" id="5537"/>
    <lineage>
        <taxon>Eukaryota</taxon>
        <taxon>Fungi</taxon>
        <taxon>Dikarya</taxon>
        <taxon>Basidiomycota</taxon>
        <taxon>Pucciniomycotina</taxon>
        <taxon>Microbotryomycetes</taxon>
        <taxon>Sporidiobolales</taxon>
        <taxon>Sporidiobolaceae</taxon>
        <taxon>Rhodotorula</taxon>
    </lineage>
</organism>
<gene>
    <name evidence="2" type="ORF">C6P46_000988</name>
</gene>
<feature type="compositionally biased region" description="Basic and acidic residues" evidence="1">
    <location>
        <begin position="341"/>
        <end position="356"/>
    </location>
</feature>
<protein>
    <submittedName>
        <fullName evidence="2">Uncharacterized protein</fullName>
    </submittedName>
</protein>
<evidence type="ECO:0000256" key="1">
    <source>
        <dbReference type="SAM" id="MobiDB-lite"/>
    </source>
</evidence>
<keyword evidence="3" id="KW-1185">Reference proteome</keyword>
<sequence length="413" mass="46873">MARRVCAEAEAVATVRRSQTTRQTDKLHPALYLDGIVALLVHALLASKCPDKHEHNLNAWPSLKRLVEEELPTELVPLLFRCGPELDQPSKIWKLVHELSAGTSGWRGDQMPANLVLNRPTTSQQFHLAFYSLNMLDWEVPENRSSRIPKTLRTRATFQSPDQTILAVRPEVVIVSTLQQLLRAQEAHQRNPNLQHQMREQVLRRAFFALRTIGAIIRDDIRKQVAEDNKTNKRFFNPKDWMYAVLLSAGPPPHYEQARPLYDAPTLKQLLLLLGQVPEHDDSLISFFRGLLQDTLSLHTSGYQPRNTLQAQLSFPRADKVLHRWATHQESVRASPKLSHRLSDAADKPSSDGWKDEDSETLQIARVRTAPEVSSLHQDGDGPTSFVPAQRSRFNLRGAAAGLFKTSRRTFTD</sequence>
<comment type="caution">
    <text evidence="2">The sequence shown here is derived from an EMBL/GenBank/DDBJ whole genome shotgun (WGS) entry which is preliminary data.</text>
</comment>
<name>A0A9P6VTQ4_RHOMI</name>
<dbReference type="AlphaFoldDB" id="A0A9P6VTQ4"/>
<proteinExistence type="predicted"/>
<evidence type="ECO:0000313" key="3">
    <source>
        <dbReference type="Proteomes" id="UP000777482"/>
    </source>
</evidence>
<dbReference type="Proteomes" id="UP000777482">
    <property type="component" value="Unassembled WGS sequence"/>
</dbReference>
<evidence type="ECO:0000313" key="2">
    <source>
        <dbReference type="EMBL" id="KAG0655446.1"/>
    </source>
</evidence>
<accession>A0A9P6VTQ4</accession>
<dbReference type="EMBL" id="PUHQ01000120">
    <property type="protein sequence ID" value="KAG0655446.1"/>
    <property type="molecule type" value="Genomic_DNA"/>
</dbReference>
<feature type="region of interest" description="Disordered" evidence="1">
    <location>
        <begin position="333"/>
        <end position="358"/>
    </location>
</feature>